<protein>
    <submittedName>
        <fullName evidence="1">Uncharacterized protein</fullName>
    </submittedName>
</protein>
<dbReference type="EMBL" id="AZDY01000002">
    <property type="protein sequence ID" value="KRK84919.1"/>
    <property type="molecule type" value="Genomic_DNA"/>
</dbReference>
<comment type="caution">
    <text evidence="1">The sequence shown here is derived from an EMBL/GenBank/DDBJ whole genome shotgun (WGS) entry which is preliminary data.</text>
</comment>
<dbReference type="Proteomes" id="UP000051515">
    <property type="component" value="Unassembled WGS sequence"/>
</dbReference>
<evidence type="ECO:0000313" key="1">
    <source>
        <dbReference type="EMBL" id="KRK84919.1"/>
    </source>
</evidence>
<dbReference type="RefSeq" id="WP_056950368.1">
    <property type="nucleotide sequence ID" value="NZ_AZDY01000002.1"/>
</dbReference>
<accession>A0A0R1L1D7</accession>
<sequence>MNEKRTLKAWTKEEREQLEKCKKSGHYNVINLCFLINDDYVRTCGTGNMRCESPLGEKYKKLMDNKYDDSAINHLVQDVIDYFAGTAKFPGLKKYYVFLAKSKYPFLIEEENGTFDWSDYPEERYKYEFTEDEIKAIDPRYMAFALEV</sequence>
<dbReference type="AlphaFoldDB" id="A0A0R1L1D7"/>
<reference evidence="1 2" key="1">
    <citation type="journal article" date="2015" name="Genome Announc.">
        <title>Expanding the biotechnology potential of lactobacilli through comparative genomics of 213 strains and associated genera.</title>
        <authorList>
            <person name="Sun Z."/>
            <person name="Harris H.M."/>
            <person name="McCann A."/>
            <person name="Guo C."/>
            <person name="Argimon S."/>
            <person name="Zhang W."/>
            <person name="Yang X."/>
            <person name="Jeffery I.B."/>
            <person name="Cooney J.C."/>
            <person name="Kagawa T.F."/>
            <person name="Liu W."/>
            <person name="Song Y."/>
            <person name="Salvetti E."/>
            <person name="Wrobel A."/>
            <person name="Rasinkangas P."/>
            <person name="Parkhill J."/>
            <person name="Rea M.C."/>
            <person name="O'Sullivan O."/>
            <person name="Ritari J."/>
            <person name="Douillard F.P."/>
            <person name="Paul Ross R."/>
            <person name="Yang R."/>
            <person name="Briner A.E."/>
            <person name="Felis G.E."/>
            <person name="de Vos W.M."/>
            <person name="Barrangou R."/>
            <person name="Klaenhammer T.R."/>
            <person name="Caufield P.W."/>
            <person name="Cui Y."/>
            <person name="Zhang H."/>
            <person name="O'Toole P.W."/>
        </authorList>
    </citation>
    <scope>NUCLEOTIDE SEQUENCE [LARGE SCALE GENOMIC DNA]</scope>
    <source>
        <strain evidence="1 2">DSM 19674</strain>
    </source>
</reference>
<name>A0A0R1L1D7_9LACO</name>
<gene>
    <name evidence="1" type="ORF">FC78_GL001158</name>
</gene>
<dbReference type="OrthoDB" id="2300361at2"/>
<keyword evidence="2" id="KW-1185">Reference proteome</keyword>
<dbReference type="PATRIC" id="fig|1423788.3.peg.1189"/>
<dbReference type="STRING" id="1423788.FC78_GL001158"/>
<evidence type="ECO:0000313" key="2">
    <source>
        <dbReference type="Proteomes" id="UP000051515"/>
    </source>
</evidence>
<organism evidence="1 2">
    <name type="scientific">Companilactobacillus bobalius DSM 19674</name>
    <dbReference type="NCBI Taxonomy" id="1423788"/>
    <lineage>
        <taxon>Bacteria</taxon>
        <taxon>Bacillati</taxon>
        <taxon>Bacillota</taxon>
        <taxon>Bacilli</taxon>
        <taxon>Lactobacillales</taxon>
        <taxon>Lactobacillaceae</taxon>
        <taxon>Companilactobacillus</taxon>
        <taxon>Companilactobacillus bobalius</taxon>
    </lineage>
</organism>
<proteinExistence type="predicted"/>